<evidence type="ECO:0000313" key="1">
    <source>
        <dbReference type="EMBL" id="SDB46897.1"/>
    </source>
</evidence>
<dbReference type="OrthoDB" id="6238689at2"/>
<dbReference type="PROSITE" id="PS51257">
    <property type="entry name" value="PROKAR_LIPOPROTEIN"/>
    <property type="match status" value="1"/>
</dbReference>
<dbReference type="EMBL" id="FMXN01000011">
    <property type="protein sequence ID" value="SDB46897.1"/>
    <property type="molecule type" value="Genomic_DNA"/>
</dbReference>
<dbReference type="STRING" id="1159017.SAMN02927930_01824"/>
<reference evidence="2" key="1">
    <citation type="submission" date="2016-10" db="EMBL/GenBank/DDBJ databases">
        <authorList>
            <person name="Varghese N."/>
            <person name="Submissions S."/>
        </authorList>
    </citation>
    <scope>NUCLEOTIDE SEQUENCE [LARGE SCALE GENOMIC DNA]</scope>
    <source>
        <strain evidence="2">CGMCC 1.10824</strain>
    </source>
</reference>
<sequence>MVYKSTWNGFQQYVVTGSLALSCLWSPSTFAVSVCPVYQFSNPNHSTAPRMASVTLKLRDDLLQPQLEQFLQKHFSVTRIDWRVSSHFKWPTDYTLTAPNATDVLEQILAPYSLAVTFFPNHVAVVSYRQTRQVQS</sequence>
<evidence type="ECO:0000313" key="2">
    <source>
        <dbReference type="Proteomes" id="UP000199626"/>
    </source>
</evidence>
<name>A0A1G6DNX0_9GAMM</name>
<dbReference type="Proteomes" id="UP000199626">
    <property type="component" value="Unassembled WGS sequence"/>
</dbReference>
<dbReference type="AlphaFoldDB" id="A0A1G6DNX0"/>
<evidence type="ECO:0008006" key="3">
    <source>
        <dbReference type="Google" id="ProtNLM"/>
    </source>
</evidence>
<dbReference type="RefSeq" id="WP_092593745.1">
    <property type="nucleotide sequence ID" value="NZ_FMXN01000011.1"/>
</dbReference>
<organism evidence="1 2">
    <name type="scientific">Pseudidiomarina indica</name>
    <dbReference type="NCBI Taxonomy" id="1159017"/>
    <lineage>
        <taxon>Bacteria</taxon>
        <taxon>Pseudomonadati</taxon>
        <taxon>Pseudomonadota</taxon>
        <taxon>Gammaproteobacteria</taxon>
        <taxon>Alteromonadales</taxon>
        <taxon>Idiomarinaceae</taxon>
        <taxon>Pseudidiomarina</taxon>
    </lineage>
</organism>
<proteinExistence type="predicted"/>
<accession>A0A1G6DNX0</accession>
<protein>
    <recommendedName>
        <fullName evidence="3">Toxin co-regulated pilus biosynthesis protein Q</fullName>
    </recommendedName>
</protein>
<gene>
    <name evidence="1" type="ORF">SAMN02927930_01824</name>
</gene>
<keyword evidence="2" id="KW-1185">Reference proteome</keyword>